<feature type="transmembrane region" description="Helical" evidence="1">
    <location>
        <begin position="124"/>
        <end position="142"/>
    </location>
</feature>
<dbReference type="InterPro" id="IPR052734">
    <property type="entry name" value="Nod_factor_acetyltransferase"/>
</dbReference>
<dbReference type="RefSeq" id="WP_109744148.1">
    <property type="nucleotide sequence ID" value="NZ_QGGO01000020.1"/>
</dbReference>
<organism evidence="3 4">
    <name type="scientific">Arcicella aurantiaca</name>
    <dbReference type="NCBI Taxonomy" id="591202"/>
    <lineage>
        <taxon>Bacteria</taxon>
        <taxon>Pseudomonadati</taxon>
        <taxon>Bacteroidota</taxon>
        <taxon>Cytophagia</taxon>
        <taxon>Cytophagales</taxon>
        <taxon>Flectobacillaceae</taxon>
        <taxon>Arcicella</taxon>
    </lineage>
</organism>
<dbReference type="GO" id="GO:0016747">
    <property type="term" value="F:acyltransferase activity, transferring groups other than amino-acyl groups"/>
    <property type="evidence" value="ECO:0007669"/>
    <property type="project" value="InterPro"/>
</dbReference>
<feature type="transmembrane region" description="Helical" evidence="1">
    <location>
        <begin position="309"/>
        <end position="334"/>
    </location>
</feature>
<keyword evidence="1" id="KW-1133">Transmembrane helix</keyword>
<dbReference type="PANTHER" id="PTHR37312">
    <property type="entry name" value="MEMBRANE-BOUND ACYLTRANSFERASE YKRP-RELATED"/>
    <property type="match status" value="1"/>
</dbReference>
<feature type="transmembrane region" description="Helical" evidence="1">
    <location>
        <begin position="154"/>
        <end position="175"/>
    </location>
</feature>
<dbReference type="EMBL" id="QGGO01000020">
    <property type="protein sequence ID" value="PWK22390.1"/>
    <property type="molecule type" value="Genomic_DNA"/>
</dbReference>
<keyword evidence="1" id="KW-0812">Transmembrane</keyword>
<feature type="transmembrane region" description="Helical" evidence="1">
    <location>
        <begin position="181"/>
        <end position="199"/>
    </location>
</feature>
<accession>A0A316EHD0</accession>
<name>A0A316EHD0_9BACT</name>
<keyword evidence="3" id="KW-0808">Transferase</keyword>
<feature type="transmembrane region" description="Helical" evidence="1">
    <location>
        <begin position="20"/>
        <end position="46"/>
    </location>
</feature>
<gene>
    <name evidence="3" type="ORF">LV89_03455</name>
</gene>
<evidence type="ECO:0000313" key="3">
    <source>
        <dbReference type="EMBL" id="PWK22390.1"/>
    </source>
</evidence>
<dbReference type="PANTHER" id="PTHR37312:SF1">
    <property type="entry name" value="MEMBRANE-BOUND ACYLTRANSFERASE YKRP-RELATED"/>
    <property type="match status" value="1"/>
</dbReference>
<dbReference type="Proteomes" id="UP000245489">
    <property type="component" value="Unassembled WGS sequence"/>
</dbReference>
<feature type="transmembrane region" description="Helical" evidence="1">
    <location>
        <begin position="67"/>
        <end position="85"/>
    </location>
</feature>
<dbReference type="OrthoDB" id="9809782at2"/>
<keyword evidence="1" id="KW-0472">Membrane</keyword>
<proteinExistence type="predicted"/>
<protein>
    <submittedName>
        <fullName evidence="3">Fucose 4-O-acetylase-like acetyltransferase</fullName>
    </submittedName>
</protein>
<evidence type="ECO:0000313" key="4">
    <source>
        <dbReference type="Proteomes" id="UP000245489"/>
    </source>
</evidence>
<reference evidence="3 4" key="1">
    <citation type="submission" date="2018-05" db="EMBL/GenBank/DDBJ databases">
        <title>Genomic Encyclopedia of Archaeal and Bacterial Type Strains, Phase II (KMG-II): from individual species to whole genera.</title>
        <authorList>
            <person name="Goeker M."/>
        </authorList>
    </citation>
    <scope>NUCLEOTIDE SEQUENCE [LARGE SCALE GENOMIC DNA]</scope>
    <source>
        <strain evidence="3 4">DSM 22214</strain>
    </source>
</reference>
<keyword evidence="4" id="KW-1185">Reference proteome</keyword>
<dbReference type="AlphaFoldDB" id="A0A316EHD0"/>
<comment type="caution">
    <text evidence="3">The sequence shown here is derived from an EMBL/GenBank/DDBJ whole genome shotgun (WGS) entry which is preliminary data.</text>
</comment>
<dbReference type="InterPro" id="IPR002656">
    <property type="entry name" value="Acyl_transf_3_dom"/>
</dbReference>
<dbReference type="Pfam" id="PF01757">
    <property type="entry name" value="Acyl_transf_3"/>
    <property type="match status" value="1"/>
</dbReference>
<feature type="transmembrane region" description="Helical" evidence="1">
    <location>
        <begin position="284"/>
        <end position="303"/>
    </location>
</feature>
<evidence type="ECO:0000256" key="1">
    <source>
        <dbReference type="SAM" id="Phobius"/>
    </source>
</evidence>
<feature type="domain" description="Acyltransferase 3" evidence="2">
    <location>
        <begin position="6"/>
        <end position="335"/>
    </location>
</feature>
<evidence type="ECO:0000259" key="2">
    <source>
        <dbReference type="Pfam" id="PF01757"/>
    </source>
</evidence>
<feature type="transmembrane region" description="Helical" evidence="1">
    <location>
        <begin position="243"/>
        <end position="264"/>
    </location>
</feature>
<feature type="transmembrane region" description="Helical" evidence="1">
    <location>
        <begin position="211"/>
        <end position="231"/>
    </location>
</feature>
<sequence length="348" mass="40521">MKRKLDYIEALRGATMLLVFLHHLGVLPTYILVFHMPMFFVISGYLHSLKEQDEDFTIFFKKKFNRLIVPYLGFEFINLLTAFSVQKLFLIMNLEHVYQINFYYAFRNIILCLESPEYIGITNLFWFFPCMFISELLFWFIMRIVSKGIFNGTKIIYLAISVFLVLVSYILHQIIRVRLPFTIDISLMATAFMALGYYSRPIIEYFHHQKLGFQLGISLIGFVGVILAAHYNSEFLMFINEYGNYAISYFGAIFGIIGFSNLIFGITDKGNFQVFEYLSKNSLIFYPIHLNAISFATKVFSYLNLETSSILYTFLPVLKGAVCLILIIPCIYIINHYVPILTGKYKLI</sequence>